<reference evidence="2" key="1">
    <citation type="submission" date="2018-05" db="EMBL/GenBank/DDBJ databases">
        <authorList>
            <person name="Lanie J.A."/>
            <person name="Ng W.-L."/>
            <person name="Kazmierczak K.M."/>
            <person name="Andrzejewski T.M."/>
            <person name="Davidsen T.M."/>
            <person name="Wayne K.J."/>
            <person name="Tettelin H."/>
            <person name="Glass J.I."/>
            <person name="Rusch D."/>
            <person name="Podicherti R."/>
            <person name="Tsui H.-C.T."/>
            <person name="Winkler M.E."/>
        </authorList>
    </citation>
    <scope>NUCLEOTIDE SEQUENCE</scope>
</reference>
<organism evidence="2">
    <name type="scientific">marine metagenome</name>
    <dbReference type="NCBI Taxonomy" id="408172"/>
    <lineage>
        <taxon>unclassified sequences</taxon>
        <taxon>metagenomes</taxon>
        <taxon>ecological metagenomes</taxon>
    </lineage>
</organism>
<dbReference type="SUPFAM" id="SSF52129">
    <property type="entry name" value="Caspase-like"/>
    <property type="match status" value="1"/>
</dbReference>
<dbReference type="GO" id="GO:0004197">
    <property type="term" value="F:cysteine-type endopeptidase activity"/>
    <property type="evidence" value="ECO:0007669"/>
    <property type="project" value="InterPro"/>
</dbReference>
<evidence type="ECO:0000259" key="1">
    <source>
        <dbReference type="PROSITE" id="PS50208"/>
    </source>
</evidence>
<dbReference type="GO" id="GO:0006508">
    <property type="term" value="P:proteolysis"/>
    <property type="evidence" value="ECO:0007669"/>
    <property type="project" value="InterPro"/>
</dbReference>
<dbReference type="InterPro" id="IPR052039">
    <property type="entry name" value="Caspase-related_regulators"/>
</dbReference>
<gene>
    <name evidence="2" type="ORF">METZ01_LOCUS80610</name>
</gene>
<proteinExistence type="predicted"/>
<dbReference type="AlphaFoldDB" id="A0A381UHS4"/>
<dbReference type="InterPro" id="IPR029030">
    <property type="entry name" value="Caspase-like_dom_sf"/>
</dbReference>
<dbReference type="InterPro" id="IPR001309">
    <property type="entry name" value="Pept_C14_p20"/>
</dbReference>
<dbReference type="EMBL" id="UINC01006477">
    <property type="protein sequence ID" value="SVA27756.1"/>
    <property type="molecule type" value="Genomic_DNA"/>
</dbReference>
<dbReference type="PANTHER" id="PTHR22576:SF37">
    <property type="entry name" value="MUCOSA-ASSOCIATED LYMPHOID TISSUE LYMPHOMA TRANSLOCATION PROTEIN 1"/>
    <property type="match status" value="1"/>
</dbReference>
<feature type="domain" description="Caspase family p20" evidence="1">
    <location>
        <begin position="39"/>
        <end position="166"/>
    </location>
</feature>
<evidence type="ECO:0000313" key="2">
    <source>
        <dbReference type="EMBL" id="SVA27756.1"/>
    </source>
</evidence>
<dbReference type="PANTHER" id="PTHR22576">
    <property type="entry name" value="MUCOSA ASSOCIATED LYMPHOID TISSUE LYMPHOMA TRANSLOCATION PROTEIN 1/PARACASPASE"/>
    <property type="match status" value="1"/>
</dbReference>
<dbReference type="PROSITE" id="PS50208">
    <property type="entry name" value="CASPASE_P20"/>
    <property type="match status" value="1"/>
</dbReference>
<dbReference type="Pfam" id="PF00656">
    <property type="entry name" value="Peptidase_C14"/>
    <property type="match status" value="1"/>
</dbReference>
<protein>
    <recommendedName>
        <fullName evidence="1">Caspase family p20 domain-containing protein</fullName>
    </recommendedName>
</protein>
<name>A0A381UHS4_9ZZZZ</name>
<sequence length="491" mass="55997">MYWSKNKLKFVLLLFFASNILISSKQLLANSKGIAPPSKKKIALIIGNADYKGARLRNPIQDAKSIEDQLRDVGFEVKRLENSSLREMSEETREFGKKLRQVDVALYYYSGHGIQHNNTNWLLPVEADIRREQDIEFEAFNLNRLLVEMEGGTKNRVNIVIVDACRTPPTFRSFRNITNGLATPSTQPKGTIIAFSTAPGTVAHDGTGINSPYVAELIKYIKTPGMKIEDMFKQVRKGVVERTSKMSHPQVPWENSSLVGDFYFVEKKAANEDRTRWVEIRNSKDKRDFESFIREFPDSVYKEDAISSINELDREQINNQSSDDYYDISFRSFFGVYNVIDMKIGENLGAGLFHVLWNYEDEDTKVQENGYSIGLILSSWLDTFKQFKDNCYSCDGPSFGANFGTGRVDFGTLKGSKVETGVTVLGLGIFYQWMWPNRLSIVLGGTNVLRNFSILNESYVTDETENVKTHINRRIKSRSDFLPVILFGYSF</sequence>
<dbReference type="InterPro" id="IPR011600">
    <property type="entry name" value="Pept_C14_caspase"/>
</dbReference>
<dbReference type="Gene3D" id="3.40.50.1460">
    <property type="match status" value="1"/>
</dbReference>
<accession>A0A381UHS4</accession>